<comment type="caution">
    <text evidence="23">The sequence shown here is derived from an EMBL/GenBank/DDBJ whole genome shotgun (WGS) entry which is preliminary data.</text>
</comment>
<evidence type="ECO:0000256" key="9">
    <source>
        <dbReference type="ARBA" id="ARBA00022490"/>
    </source>
</evidence>
<dbReference type="SUPFAM" id="SSF55874">
    <property type="entry name" value="ATPase domain of HSP90 chaperone/DNA topoisomerase II/histidine kinase"/>
    <property type="match status" value="1"/>
</dbReference>
<evidence type="ECO:0000256" key="4">
    <source>
        <dbReference type="ARBA" id="ARBA00004651"/>
    </source>
</evidence>
<evidence type="ECO:0000256" key="14">
    <source>
        <dbReference type="ARBA" id="ARBA00022989"/>
    </source>
</evidence>
<reference evidence="24" key="2">
    <citation type="submission" date="2015-08" db="EMBL/GenBank/DDBJ databases">
        <title>Draft Genome Sequence of a Heterotrophic Facultative Anaerobic Bacterium Ardenticatena maritima Strain 110S.</title>
        <authorList>
            <person name="Kawaichi S."/>
            <person name="Yoshida T."/>
            <person name="Sako Y."/>
            <person name="Nakamura R."/>
        </authorList>
    </citation>
    <scope>NUCLEOTIDE SEQUENCE [LARGE SCALE GENOMIC DNA]</scope>
    <source>
        <strain evidence="24">110S</strain>
    </source>
</reference>
<comment type="catalytic activity">
    <reaction evidence="1">
        <text>ATP + protein L-histidine = ADP + protein N-phospho-L-histidine.</text>
        <dbReference type="EC" id="2.7.13.3"/>
    </reaction>
</comment>
<evidence type="ECO:0000256" key="8">
    <source>
        <dbReference type="ARBA" id="ARBA00022485"/>
    </source>
</evidence>
<dbReference type="InterPro" id="IPR005467">
    <property type="entry name" value="His_kinase_dom"/>
</dbReference>
<name>A0A0M8K4P7_9CHLR</name>
<evidence type="ECO:0000256" key="12">
    <source>
        <dbReference type="ARBA" id="ARBA00022723"/>
    </source>
</evidence>
<gene>
    <name evidence="23" type="ORF">ARMA_0016</name>
</gene>
<evidence type="ECO:0000256" key="3">
    <source>
        <dbReference type="ARBA" id="ARBA00004496"/>
    </source>
</evidence>
<keyword evidence="18 21" id="KW-0472">Membrane</keyword>
<evidence type="ECO:0000313" key="23">
    <source>
        <dbReference type="EMBL" id="GAP61593.1"/>
    </source>
</evidence>
<evidence type="ECO:0000256" key="17">
    <source>
        <dbReference type="ARBA" id="ARBA00023014"/>
    </source>
</evidence>
<keyword evidence="16" id="KW-0902">Two-component regulatory system</keyword>
<dbReference type="CDD" id="cd16917">
    <property type="entry name" value="HATPase_UhpB-NarQ-NarX-like"/>
    <property type="match status" value="1"/>
</dbReference>
<dbReference type="InterPro" id="IPR011712">
    <property type="entry name" value="Sig_transdc_His_kin_sub3_dim/P"/>
</dbReference>
<evidence type="ECO:0000256" key="13">
    <source>
        <dbReference type="ARBA" id="ARBA00022777"/>
    </source>
</evidence>
<dbReference type="InterPro" id="IPR036890">
    <property type="entry name" value="HATPase_C_sf"/>
</dbReference>
<feature type="transmembrane region" description="Helical" evidence="21">
    <location>
        <begin position="109"/>
        <end position="126"/>
    </location>
</feature>
<dbReference type="GO" id="GO:0051539">
    <property type="term" value="F:4 iron, 4 sulfur cluster binding"/>
    <property type="evidence" value="ECO:0007669"/>
    <property type="project" value="UniProtKB-KW"/>
</dbReference>
<comment type="subcellular location">
    <subcellularLocation>
        <location evidence="4">Cell membrane</location>
        <topology evidence="4">Multi-pass membrane protein</topology>
    </subcellularLocation>
    <subcellularLocation>
        <location evidence="3">Cytoplasm</location>
    </subcellularLocation>
</comment>
<dbReference type="SUPFAM" id="SSF55781">
    <property type="entry name" value="GAF domain-like"/>
    <property type="match status" value="1"/>
</dbReference>
<feature type="domain" description="Histidine kinase" evidence="22">
    <location>
        <begin position="370"/>
        <end position="552"/>
    </location>
</feature>
<keyword evidence="24" id="KW-1185">Reference proteome</keyword>
<dbReference type="EC" id="2.7.13.3" evidence="5"/>
<keyword evidence="14 21" id="KW-1133">Transmembrane helix</keyword>
<keyword evidence="13" id="KW-0418">Kinase</keyword>
<evidence type="ECO:0000256" key="7">
    <source>
        <dbReference type="ARBA" id="ARBA00022475"/>
    </source>
</evidence>
<feature type="transmembrane region" description="Helical" evidence="21">
    <location>
        <begin position="135"/>
        <end position="156"/>
    </location>
</feature>
<dbReference type="PROSITE" id="PS50109">
    <property type="entry name" value="HIS_KIN"/>
    <property type="match status" value="1"/>
</dbReference>
<evidence type="ECO:0000256" key="21">
    <source>
        <dbReference type="SAM" id="Phobius"/>
    </source>
</evidence>
<keyword evidence="10" id="KW-0808">Transferase</keyword>
<dbReference type="InterPro" id="IPR004358">
    <property type="entry name" value="Sig_transdc_His_kin-like_C"/>
</dbReference>
<dbReference type="Pfam" id="PF07730">
    <property type="entry name" value="HisKA_3"/>
    <property type="match status" value="1"/>
</dbReference>
<dbReference type="Gene3D" id="1.20.5.1930">
    <property type="match status" value="1"/>
</dbReference>
<dbReference type="InParanoid" id="A0A0M8K4P7"/>
<dbReference type="SMART" id="SM00387">
    <property type="entry name" value="HATPase_c"/>
    <property type="match status" value="1"/>
</dbReference>
<comment type="function">
    <text evidence="19">Member of the two-component regulatory system NreB/NreC involved in the control of dissimilatory nitrate/nitrite reduction in response to oxygen. NreB functions as a direct oxygen sensor histidine kinase which is autophosphorylated, in the absence of oxygen, probably at the conserved histidine residue, and transfers its phosphate group probably to a conserved aspartate residue of NreC. NreB/NreC activates the expression of the nitrate (narGHJI) and nitrite (nir) reductase operons, as well as the putative nitrate transporter gene narT.</text>
</comment>
<proteinExistence type="predicted"/>
<evidence type="ECO:0000256" key="16">
    <source>
        <dbReference type="ARBA" id="ARBA00023012"/>
    </source>
</evidence>
<feature type="transmembrane region" description="Helical" evidence="21">
    <location>
        <begin position="70"/>
        <end position="103"/>
    </location>
</feature>
<dbReference type="GO" id="GO:0000155">
    <property type="term" value="F:phosphorelay sensor kinase activity"/>
    <property type="evidence" value="ECO:0007669"/>
    <property type="project" value="InterPro"/>
</dbReference>
<keyword evidence="11 21" id="KW-0812">Transmembrane</keyword>
<dbReference type="GO" id="GO:0046983">
    <property type="term" value="F:protein dimerization activity"/>
    <property type="evidence" value="ECO:0007669"/>
    <property type="project" value="InterPro"/>
</dbReference>
<evidence type="ECO:0000256" key="11">
    <source>
        <dbReference type="ARBA" id="ARBA00022692"/>
    </source>
</evidence>
<evidence type="ECO:0000313" key="24">
    <source>
        <dbReference type="Proteomes" id="UP000037784"/>
    </source>
</evidence>
<sequence length="552" mass="61256">MKRPVEQTEVAAWLVHVVWLMVVLLVAIPLRDTIPFGRWTILGALGAHLIALLTLVVPRLPARRGRELAFLADGILLLLVLHVAQGTLANVLVMLSLAPAFWLARHFEARYGFAALALLALLDLTLNRLPQGNEAIVSIGVWWLGVLVLFLVLAWHELLLGGIGQLSASNNVDDEIGANAVTTLTEQLPTLSGVGPIIEAGLQNAAKVLESAYGGTVRAIGFTFSPTDVNQLLVVATHKIEATWFGRRVQFASLQEAFNTGQIQVVQADIEVGREFPMLRQHWLLVVPLYMRLDVYGVMVFGLRKRPNIEEDRAITYVRALANLVSLSLHTQKMALELQRNREEILADEEDWRHKMARDLHDGPVQRVAAIAMQADFIMALLRNQPDRAPEELQQLRENALQTAQELRTLMFTLRPVVLETEGLVPALEQYVKRLREQDNLNITLYADPLPKMDDTLEQTVFAIVQEAVGNAKKHAKGAPITVRLERTARGLLVQVQDEGPGFDVEEVLGQYGRRTSLGMVNMRERAEIINGVLDIESAPGQGTTVSLFVPL</sequence>
<protein>
    <recommendedName>
        <fullName evidence="6">Oxygen sensor histidine kinase NreB</fullName>
        <ecNumber evidence="5">2.7.13.3</ecNumber>
    </recommendedName>
    <alternativeName>
        <fullName evidence="20">Nitrogen regulation protein B</fullName>
    </alternativeName>
</protein>
<evidence type="ECO:0000256" key="18">
    <source>
        <dbReference type="ARBA" id="ARBA00023136"/>
    </source>
</evidence>
<keyword evidence="9" id="KW-0963">Cytoplasm</keyword>
<dbReference type="GO" id="GO:0005886">
    <property type="term" value="C:plasma membrane"/>
    <property type="evidence" value="ECO:0007669"/>
    <property type="project" value="UniProtKB-SubCell"/>
</dbReference>
<dbReference type="PANTHER" id="PTHR24421">
    <property type="entry name" value="NITRATE/NITRITE SENSOR PROTEIN NARX-RELATED"/>
    <property type="match status" value="1"/>
</dbReference>
<keyword evidence="7" id="KW-1003">Cell membrane</keyword>
<feature type="transmembrane region" description="Helical" evidence="21">
    <location>
        <begin position="12"/>
        <end position="30"/>
    </location>
</feature>
<evidence type="ECO:0000256" key="19">
    <source>
        <dbReference type="ARBA" id="ARBA00024827"/>
    </source>
</evidence>
<evidence type="ECO:0000256" key="15">
    <source>
        <dbReference type="ARBA" id="ARBA00023004"/>
    </source>
</evidence>
<keyword evidence="15" id="KW-0408">Iron</keyword>
<keyword evidence="8" id="KW-0004">4Fe-4S</keyword>
<dbReference type="OrthoDB" id="9781904at2"/>
<evidence type="ECO:0000256" key="6">
    <source>
        <dbReference type="ARBA" id="ARBA00017322"/>
    </source>
</evidence>
<evidence type="ECO:0000256" key="1">
    <source>
        <dbReference type="ARBA" id="ARBA00000085"/>
    </source>
</evidence>
<evidence type="ECO:0000256" key="5">
    <source>
        <dbReference type="ARBA" id="ARBA00012438"/>
    </source>
</evidence>
<dbReference type="GO" id="GO:0046872">
    <property type="term" value="F:metal ion binding"/>
    <property type="evidence" value="ECO:0007669"/>
    <property type="project" value="UniProtKB-KW"/>
</dbReference>
<dbReference type="PRINTS" id="PR00344">
    <property type="entry name" value="BCTRLSENSOR"/>
</dbReference>
<keyword evidence="12" id="KW-0479">Metal-binding</keyword>
<evidence type="ECO:0000256" key="2">
    <source>
        <dbReference type="ARBA" id="ARBA00001966"/>
    </source>
</evidence>
<dbReference type="EMBL" id="BBZA01000002">
    <property type="protein sequence ID" value="GAP61593.1"/>
    <property type="molecule type" value="Genomic_DNA"/>
</dbReference>
<dbReference type="GO" id="GO:0005737">
    <property type="term" value="C:cytoplasm"/>
    <property type="evidence" value="ECO:0007669"/>
    <property type="project" value="UniProtKB-SubCell"/>
</dbReference>
<feature type="transmembrane region" description="Helical" evidence="21">
    <location>
        <begin position="36"/>
        <end position="58"/>
    </location>
</feature>
<accession>A0A0M8K4P7</accession>
<dbReference type="Gene3D" id="3.30.565.10">
    <property type="entry name" value="Histidine kinase-like ATPase, C-terminal domain"/>
    <property type="match status" value="1"/>
</dbReference>
<evidence type="ECO:0000256" key="10">
    <source>
        <dbReference type="ARBA" id="ARBA00022679"/>
    </source>
</evidence>
<dbReference type="PANTHER" id="PTHR24421:SF37">
    <property type="entry name" value="SENSOR HISTIDINE KINASE NARS"/>
    <property type="match status" value="1"/>
</dbReference>
<dbReference type="AlphaFoldDB" id="A0A0M8K4P7"/>
<keyword evidence="17" id="KW-0411">Iron-sulfur</keyword>
<reference evidence="23 24" key="1">
    <citation type="journal article" date="2015" name="Genome Announc.">
        <title>Draft Genome Sequence of a Heterotrophic Facultative Anaerobic Thermophilic Bacterium, Ardenticatena maritima Strain 110ST.</title>
        <authorList>
            <person name="Kawaichi S."/>
            <person name="Yoshida T."/>
            <person name="Sako Y."/>
            <person name="Nakamura R."/>
        </authorList>
    </citation>
    <scope>NUCLEOTIDE SEQUENCE [LARGE SCALE GENOMIC DNA]</scope>
    <source>
        <strain evidence="23 24">110S</strain>
    </source>
</reference>
<evidence type="ECO:0000256" key="20">
    <source>
        <dbReference type="ARBA" id="ARBA00030800"/>
    </source>
</evidence>
<dbReference type="Proteomes" id="UP000037784">
    <property type="component" value="Unassembled WGS sequence"/>
</dbReference>
<organism evidence="23 24">
    <name type="scientific">Ardenticatena maritima</name>
    <dbReference type="NCBI Taxonomy" id="872965"/>
    <lineage>
        <taxon>Bacteria</taxon>
        <taxon>Bacillati</taxon>
        <taxon>Chloroflexota</taxon>
        <taxon>Ardenticatenia</taxon>
        <taxon>Ardenticatenales</taxon>
        <taxon>Ardenticatenaceae</taxon>
        <taxon>Ardenticatena</taxon>
    </lineage>
</organism>
<evidence type="ECO:0000259" key="22">
    <source>
        <dbReference type="PROSITE" id="PS50109"/>
    </source>
</evidence>
<dbReference type="RefSeq" id="WP_054491551.1">
    <property type="nucleotide sequence ID" value="NZ_BBZA01000002.1"/>
</dbReference>
<dbReference type="InterPro" id="IPR003594">
    <property type="entry name" value="HATPase_dom"/>
</dbReference>
<comment type="cofactor">
    <cofactor evidence="2">
        <name>[4Fe-4S] cluster</name>
        <dbReference type="ChEBI" id="CHEBI:49883"/>
    </cofactor>
</comment>
<dbReference type="Pfam" id="PF02518">
    <property type="entry name" value="HATPase_c"/>
    <property type="match status" value="1"/>
</dbReference>
<dbReference type="InterPro" id="IPR050482">
    <property type="entry name" value="Sensor_HK_TwoCompSys"/>
</dbReference>